<name>A0A4S5E6A4_9MICC</name>
<dbReference type="RefSeq" id="WP_136453565.1">
    <property type="nucleotide sequence ID" value="NZ_SSWH01000004.1"/>
</dbReference>
<dbReference type="OrthoDB" id="4953801at2"/>
<evidence type="ECO:0000256" key="1">
    <source>
        <dbReference type="SAM" id="MobiDB-lite"/>
    </source>
</evidence>
<keyword evidence="3" id="KW-1185">Reference proteome</keyword>
<accession>A0A4S5E6A4</accession>
<comment type="caution">
    <text evidence="2">The sequence shown here is derived from an EMBL/GenBank/DDBJ whole genome shotgun (WGS) entry which is preliminary data.</text>
</comment>
<dbReference type="AlphaFoldDB" id="A0A4S5E6A4"/>
<organism evidence="2 3">
    <name type="scientific">Arthrobacter echini</name>
    <dbReference type="NCBI Taxonomy" id="1529066"/>
    <lineage>
        <taxon>Bacteria</taxon>
        <taxon>Bacillati</taxon>
        <taxon>Actinomycetota</taxon>
        <taxon>Actinomycetes</taxon>
        <taxon>Micrococcales</taxon>
        <taxon>Micrococcaceae</taxon>
        <taxon>Arthrobacter</taxon>
    </lineage>
</organism>
<reference evidence="2 3" key="1">
    <citation type="submission" date="2019-04" db="EMBL/GenBank/DDBJ databases">
        <authorList>
            <person name="Liu Q."/>
            <person name="Xin Y.-H."/>
        </authorList>
    </citation>
    <scope>NUCLEOTIDE SEQUENCE [LARGE SCALE GENOMIC DNA]</scope>
    <source>
        <strain evidence="2 3">AM23</strain>
    </source>
</reference>
<evidence type="ECO:0000313" key="2">
    <source>
        <dbReference type="EMBL" id="THJ66973.1"/>
    </source>
</evidence>
<sequence>MGVGAATALLAPLLLDMGEDEGSAGSTVVPVALQQGPVPEEDLPRAGALTMKEVPGAVAVRDEGSGAVPASSAGSAMGGDLPTSGLPSPAFPRCPTPAEGNWWTDPADPYTCLPPVPVPFHEPTPPGMPPELLQPIDAAPTAPGVLPVPVPFHEPTPPGMLPELLQPIDAAPTAPIDTDDCRVSGAMQCTVTIMGQAYVIDFVGGEPVAVSPAE</sequence>
<protein>
    <submittedName>
        <fullName evidence="2">Uncharacterized protein</fullName>
    </submittedName>
</protein>
<feature type="compositionally biased region" description="Low complexity" evidence="1">
    <location>
        <begin position="65"/>
        <end position="79"/>
    </location>
</feature>
<dbReference type="EMBL" id="SSWH01000004">
    <property type="protein sequence ID" value="THJ66973.1"/>
    <property type="molecule type" value="Genomic_DNA"/>
</dbReference>
<proteinExistence type="predicted"/>
<evidence type="ECO:0000313" key="3">
    <source>
        <dbReference type="Proteomes" id="UP000305233"/>
    </source>
</evidence>
<dbReference type="Proteomes" id="UP000305233">
    <property type="component" value="Unassembled WGS sequence"/>
</dbReference>
<feature type="region of interest" description="Disordered" evidence="1">
    <location>
        <begin position="64"/>
        <end position="102"/>
    </location>
</feature>
<gene>
    <name evidence="2" type="ORF">E8P82_05815</name>
</gene>